<dbReference type="InParanoid" id="E9GHV1"/>
<reference evidence="2 3" key="1">
    <citation type="journal article" date="2011" name="Science">
        <title>The ecoresponsive genome of Daphnia pulex.</title>
        <authorList>
            <person name="Colbourne J.K."/>
            <person name="Pfrender M.E."/>
            <person name="Gilbert D."/>
            <person name="Thomas W.K."/>
            <person name="Tucker A."/>
            <person name="Oakley T.H."/>
            <person name="Tokishita S."/>
            <person name="Aerts A."/>
            <person name="Arnold G.J."/>
            <person name="Basu M.K."/>
            <person name="Bauer D.J."/>
            <person name="Caceres C.E."/>
            <person name="Carmel L."/>
            <person name="Casola C."/>
            <person name="Choi J.H."/>
            <person name="Detter J.C."/>
            <person name="Dong Q."/>
            <person name="Dusheyko S."/>
            <person name="Eads B.D."/>
            <person name="Frohlich T."/>
            <person name="Geiler-Samerotte K.A."/>
            <person name="Gerlach D."/>
            <person name="Hatcher P."/>
            <person name="Jogdeo S."/>
            <person name="Krijgsveld J."/>
            <person name="Kriventseva E.V."/>
            <person name="Kultz D."/>
            <person name="Laforsch C."/>
            <person name="Lindquist E."/>
            <person name="Lopez J."/>
            <person name="Manak J.R."/>
            <person name="Muller J."/>
            <person name="Pangilinan J."/>
            <person name="Patwardhan R.P."/>
            <person name="Pitluck S."/>
            <person name="Pritham E.J."/>
            <person name="Rechtsteiner A."/>
            <person name="Rho M."/>
            <person name="Rogozin I.B."/>
            <person name="Sakarya O."/>
            <person name="Salamov A."/>
            <person name="Schaack S."/>
            <person name="Shapiro H."/>
            <person name="Shiga Y."/>
            <person name="Skalitzky C."/>
            <person name="Smith Z."/>
            <person name="Souvorov A."/>
            <person name="Sung W."/>
            <person name="Tang Z."/>
            <person name="Tsuchiya D."/>
            <person name="Tu H."/>
            <person name="Vos H."/>
            <person name="Wang M."/>
            <person name="Wolf Y.I."/>
            <person name="Yamagata H."/>
            <person name="Yamada T."/>
            <person name="Ye Y."/>
            <person name="Shaw J.R."/>
            <person name="Andrews J."/>
            <person name="Crease T.J."/>
            <person name="Tang H."/>
            <person name="Lucas S.M."/>
            <person name="Robertson H.M."/>
            <person name="Bork P."/>
            <person name="Koonin E.V."/>
            <person name="Zdobnov E.M."/>
            <person name="Grigoriev I.V."/>
            <person name="Lynch M."/>
            <person name="Boore J.L."/>
        </authorList>
    </citation>
    <scope>NUCLEOTIDE SEQUENCE [LARGE SCALE GENOMIC DNA]</scope>
</reference>
<protein>
    <submittedName>
        <fullName evidence="2">Uncharacterized protein</fullName>
    </submittedName>
</protein>
<name>E9GHV1_DAPPU</name>
<keyword evidence="3" id="KW-1185">Reference proteome</keyword>
<dbReference type="Proteomes" id="UP000000305">
    <property type="component" value="Unassembled WGS sequence"/>
</dbReference>
<keyword evidence="1" id="KW-0472">Membrane</keyword>
<sequence length="63" mass="7056">MGCNTNSIFDFITAGLVCIYNSANKRNIRRREYKMVSSFFLGGGGGFHQFLFHMVSAVIICKS</sequence>
<proteinExistence type="predicted"/>
<keyword evidence="1" id="KW-0812">Transmembrane</keyword>
<keyword evidence="1" id="KW-1133">Transmembrane helix</keyword>
<dbReference type="EMBL" id="GL732545">
    <property type="protein sequence ID" value="EFX80900.1"/>
    <property type="molecule type" value="Genomic_DNA"/>
</dbReference>
<evidence type="ECO:0000313" key="2">
    <source>
        <dbReference type="EMBL" id="EFX80900.1"/>
    </source>
</evidence>
<dbReference type="KEGG" id="dpx:DAPPUDRAFT_303682"/>
<feature type="transmembrane region" description="Helical" evidence="1">
    <location>
        <begin position="35"/>
        <end position="60"/>
    </location>
</feature>
<evidence type="ECO:0000256" key="1">
    <source>
        <dbReference type="SAM" id="Phobius"/>
    </source>
</evidence>
<accession>E9GHV1</accession>
<organism evidence="2 3">
    <name type="scientific">Daphnia pulex</name>
    <name type="common">Water flea</name>
    <dbReference type="NCBI Taxonomy" id="6669"/>
    <lineage>
        <taxon>Eukaryota</taxon>
        <taxon>Metazoa</taxon>
        <taxon>Ecdysozoa</taxon>
        <taxon>Arthropoda</taxon>
        <taxon>Crustacea</taxon>
        <taxon>Branchiopoda</taxon>
        <taxon>Diplostraca</taxon>
        <taxon>Cladocera</taxon>
        <taxon>Anomopoda</taxon>
        <taxon>Daphniidae</taxon>
        <taxon>Daphnia</taxon>
    </lineage>
</organism>
<dbReference type="HOGENOM" id="CLU_2888001_0_0_1"/>
<gene>
    <name evidence="2" type="ORF">DAPPUDRAFT_303682</name>
</gene>
<dbReference type="AlphaFoldDB" id="E9GHV1"/>
<evidence type="ECO:0000313" key="3">
    <source>
        <dbReference type="Proteomes" id="UP000000305"/>
    </source>
</evidence>